<dbReference type="AlphaFoldDB" id="A0AB38DY47"/>
<dbReference type="EMBL" id="OCYS01000074">
    <property type="protein sequence ID" value="SON85580.1"/>
    <property type="molecule type" value="Genomic_DNA"/>
</dbReference>
<comment type="caution">
    <text evidence="1">The sequence shown here is derived from an EMBL/GenBank/DDBJ whole genome shotgun (WGS) entry which is preliminary data.</text>
</comment>
<organism evidence="1 2">
    <name type="scientific">Xanthomonas campestris pv. phaseoli</name>
    <dbReference type="NCBI Taxonomy" id="317013"/>
    <lineage>
        <taxon>Bacteria</taxon>
        <taxon>Pseudomonadati</taxon>
        <taxon>Pseudomonadota</taxon>
        <taxon>Gammaproteobacteria</taxon>
        <taxon>Lysobacterales</taxon>
        <taxon>Lysobacteraceae</taxon>
        <taxon>Xanthomonas</taxon>
    </lineage>
</organism>
<protein>
    <submittedName>
        <fullName evidence="1">Uncharacterized protein</fullName>
    </submittedName>
</protein>
<accession>A0AB38DY47</accession>
<evidence type="ECO:0000313" key="1">
    <source>
        <dbReference type="EMBL" id="SON85580.1"/>
    </source>
</evidence>
<dbReference type="Proteomes" id="UP000234166">
    <property type="component" value="Unassembled WGS sequence"/>
</dbReference>
<evidence type="ECO:0000313" key="2">
    <source>
        <dbReference type="Proteomes" id="UP000234166"/>
    </source>
</evidence>
<reference evidence="1 2" key="1">
    <citation type="submission" date="2017-10" db="EMBL/GenBank/DDBJ databases">
        <authorList>
            <person name="Regsiter A."/>
            <person name="William W."/>
        </authorList>
    </citation>
    <scope>NUCLEOTIDE SEQUENCE [LARGE SCALE GENOMIC DNA]</scope>
    <source>
        <strain evidence="1 2">CFBP7430</strain>
    </source>
</reference>
<sequence length="87" mass="8929">MRRFPHRAITSFSCHSLVVPGKCRNEAIGSSVAADAMTRSRLAASQLSDAVSSPLAGPLADGCRHRASKDGFTACPASGEGTAHSSS</sequence>
<proteinExistence type="predicted"/>
<gene>
    <name evidence="1" type="ORF">XAP7430_210007</name>
</gene>
<name>A0AB38DY47_XANCH</name>